<dbReference type="EMBL" id="JAWHQM010000009">
    <property type="protein sequence ID" value="KAK5628863.1"/>
    <property type="molecule type" value="Genomic_DNA"/>
</dbReference>
<dbReference type="Pfam" id="PF26146">
    <property type="entry name" value="PI-PLC_X"/>
    <property type="match status" value="1"/>
</dbReference>
<keyword evidence="2" id="KW-0732">Signal</keyword>
<feature type="region of interest" description="Disordered" evidence="1">
    <location>
        <begin position="71"/>
        <end position="107"/>
    </location>
</feature>
<dbReference type="Gene3D" id="3.20.20.190">
    <property type="entry name" value="Phosphatidylinositol (PI) phosphodiesterase"/>
    <property type="match status" value="1"/>
</dbReference>
<dbReference type="InterPro" id="IPR017946">
    <property type="entry name" value="PLC-like_Pdiesterase_TIM-brl"/>
</dbReference>
<keyword evidence="4" id="KW-1185">Reference proteome</keyword>
<feature type="signal peptide" evidence="2">
    <location>
        <begin position="1"/>
        <end position="18"/>
    </location>
</feature>
<dbReference type="PANTHER" id="PTHR13593:SF140">
    <property type="entry name" value="PLC-LIKE PHOSPHODIESTERASE"/>
    <property type="match status" value="1"/>
</dbReference>
<dbReference type="GO" id="GO:0008081">
    <property type="term" value="F:phosphoric diester hydrolase activity"/>
    <property type="evidence" value="ECO:0007669"/>
    <property type="project" value="InterPro"/>
</dbReference>
<name>A0AAN7UJF9_9PEZI</name>
<dbReference type="GO" id="GO:0006629">
    <property type="term" value="P:lipid metabolic process"/>
    <property type="evidence" value="ECO:0007669"/>
    <property type="project" value="InterPro"/>
</dbReference>
<evidence type="ECO:0000313" key="3">
    <source>
        <dbReference type="EMBL" id="KAK5628863.1"/>
    </source>
</evidence>
<proteinExistence type="predicted"/>
<dbReference type="SUPFAM" id="SSF51695">
    <property type="entry name" value="PLC-like phosphodiesterases"/>
    <property type="match status" value="1"/>
</dbReference>
<evidence type="ECO:0000256" key="1">
    <source>
        <dbReference type="SAM" id="MobiDB-lite"/>
    </source>
</evidence>
<accession>A0AAN7UJF9</accession>
<evidence type="ECO:0008006" key="5">
    <source>
        <dbReference type="Google" id="ProtNLM"/>
    </source>
</evidence>
<protein>
    <recommendedName>
        <fullName evidence="5">PLC-like phosphodiesterase</fullName>
    </recommendedName>
</protein>
<evidence type="ECO:0000313" key="4">
    <source>
        <dbReference type="Proteomes" id="UP001305414"/>
    </source>
</evidence>
<reference evidence="3 4" key="1">
    <citation type="submission" date="2023-10" db="EMBL/GenBank/DDBJ databases">
        <title>Draft genome sequence of Xylaria bambusicola isolate GMP-LS, the root and basal stem rot pathogen of sugarcane in Indonesia.</title>
        <authorList>
            <person name="Selvaraj P."/>
            <person name="Muralishankar V."/>
            <person name="Muruganantham S."/>
            <person name="Sp S."/>
            <person name="Haryani S."/>
            <person name="Lau K.J.X."/>
            <person name="Naqvi N.I."/>
        </authorList>
    </citation>
    <scope>NUCLEOTIDE SEQUENCE [LARGE SCALE GENOMIC DNA]</scope>
    <source>
        <strain evidence="3">GMP-LS</strain>
    </source>
</reference>
<dbReference type="InterPro" id="IPR051057">
    <property type="entry name" value="PI-PLC_domain"/>
</dbReference>
<dbReference type="AlphaFoldDB" id="A0AAN7UJF9"/>
<comment type="caution">
    <text evidence="3">The sequence shown here is derived from an EMBL/GenBank/DDBJ whole genome shotgun (WGS) entry which is preliminary data.</text>
</comment>
<dbReference type="Proteomes" id="UP001305414">
    <property type="component" value="Unassembled WGS sequence"/>
</dbReference>
<sequence length="228" mass="24746">MAFRLGAWWLLAVAGTLAQIIITDDRTTRTDSTLSLTEGTTPTSLYQSYTSQRTQETNSLASSFPDNTVSVFTDNSTQSTATHSTPSNELTLLNGSNKPTTTAVSGNVTSTISSAPAATNTRPCNNYPEFCNRKYSNITEVACHNSPFITANNIAANQQYGVAQQLDDGVRFLQAQIQWPSNDTKPHFCHTSCDILDAGPITDWLTSVKNWLVDNPFDVVTILLGNGN</sequence>
<feature type="chain" id="PRO_5042925430" description="PLC-like phosphodiesterase" evidence="2">
    <location>
        <begin position="19"/>
        <end position="228"/>
    </location>
</feature>
<dbReference type="PANTHER" id="PTHR13593">
    <property type="match status" value="1"/>
</dbReference>
<evidence type="ECO:0000256" key="2">
    <source>
        <dbReference type="SAM" id="SignalP"/>
    </source>
</evidence>
<organism evidence="3 4">
    <name type="scientific">Xylaria bambusicola</name>
    <dbReference type="NCBI Taxonomy" id="326684"/>
    <lineage>
        <taxon>Eukaryota</taxon>
        <taxon>Fungi</taxon>
        <taxon>Dikarya</taxon>
        <taxon>Ascomycota</taxon>
        <taxon>Pezizomycotina</taxon>
        <taxon>Sordariomycetes</taxon>
        <taxon>Xylariomycetidae</taxon>
        <taxon>Xylariales</taxon>
        <taxon>Xylariaceae</taxon>
        <taxon>Xylaria</taxon>
    </lineage>
</organism>
<gene>
    <name evidence="3" type="ORF">RRF57_004578</name>
</gene>